<evidence type="ECO:0000259" key="2">
    <source>
        <dbReference type="PROSITE" id="PS50206"/>
    </source>
</evidence>
<dbReference type="Gene3D" id="3.40.250.10">
    <property type="entry name" value="Rhodanese-like domain"/>
    <property type="match status" value="1"/>
</dbReference>
<protein>
    <recommendedName>
        <fullName evidence="2">Rhodanese domain-containing protein</fullName>
    </recommendedName>
</protein>
<dbReference type="InterPro" id="IPR001763">
    <property type="entry name" value="Rhodanese-like_dom"/>
</dbReference>
<feature type="signal peptide" evidence="1">
    <location>
        <begin position="1"/>
        <end position="28"/>
    </location>
</feature>
<dbReference type="CDD" id="cd00158">
    <property type="entry name" value="RHOD"/>
    <property type="match status" value="1"/>
</dbReference>
<dbReference type="EMBL" id="AP021888">
    <property type="protein sequence ID" value="BBP43418.1"/>
    <property type="molecule type" value="Genomic_DNA"/>
</dbReference>
<dbReference type="InterPro" id="IPR036873">
    <property type="entry name" value="Rhodanese-like_dom_sf"/>
</dbReference>
<dbReference type="AlphaFoldDB" id="A0A6F8PMY2"/>
<dbReference type="PROSITE" id="PS50206">
    <property type="entry name" value="RHODANESE_3"/>
    <property type="match status" value="1"/>
</dbReference>
<dbReference type="RefSeq" id="WP_173291221.1">
    <property type="nucleotide sequence ID" value="NZ_AP021888.1"/>
</dbReference>
<sequence>MKPNLSIQKFLPLILGSSLLMNAPLAISDEPNPEVLDNLQGYFEFASFGDGVLTPALVNEMQHQALIIDTRKSQDYAVSHIPNAIHIEWRDILNHLDELPKDKMIILYCDTGILSSKAHMALRLLGYENARVMFGGYLDWLKSKQN</sequence>
<feature type="chain" id="PRO_5026125161" description="Rhodanese domain-containing protein" evidence="1">
    <location>
        <begin position="29"/>
        <end position="146"/>
    </location>
</feature>
<dbReference type="PANTHER" id="PTHR43031:SF1">
    <property type="entry name" value="PYRIDINE NUCLEOTIDE-DISULPHIDE OXIDOREDUCTASE"/>
    <property type="match status" value="1"/>
</dbReference>
<dbReference type="KEGG" id="tzo:THMIRHAT_11640"/>
<accession>A0A6F8PMY2</accession>
<keyword evidence="4" id="KW-1185">Reference proteome</keyword>
<organism evidence="3 4">
    <name type="scientific">Thiosulfativibrio zosterae</name>
    <dbReference type="NCBI Taxonomy" id="2675053"/>
    <lineage>
        <taxon>Bacteria</taxon>
        <taxon>Pseudomonadati</taxon>
        <taxon>Pseudomonadota</taxon>
        <taxon>Gammaproteobacteria</taxon>
        <taxon>Thiotrichales</taxon>
        <taxon>Piscirickettsiaceae</taxon>
        <taxon>Thiosulfativibrio</taxon>
    </lineage>
</organism>
<evidence type="ECO:0000256" key="1">
    <source>
        <dbReference type="SAM" id="SignalP"/>
    </source>
</evidence>
<dbReference type="SUPFAM" id="SSF52821">
    <property type="entry name" value="Rhodanese/Cell cycle control phosphatase"/>
    <property type="match status" value="1"/>
</dbReference>
<dbReference type="Proteomes" id="UP000501466">
    <property type="component" value="Chromosome"/>
</dbReference>
<dbReference type="Pfam" id="PF00581">
    <property type="entry name" value="Rhodanese"/>
    <property type="match status" value="1"/>
</dbReference>
<evidence type="ECO:0000313" key="4">
    <source>
        <dbReference type="Proteomes" id="UP000501466"/>
    </source>
</evidence>
<dbReference type="InterPro" id="IPR050229">
    <property type="entry name" value="GlpE_sulfurtransferase"/>
</dbReference>
<keyword evidence="1" id="KW-0732">Signal</keyword>
<dbReference type="SMART" id="SM00450">
    <property type="entry name" value="RHOD"/>
    <property type="match status" value="1"/>
</dbReference>
<dbReference type="PANTHER" id="PTHR43031">
    <property type="entry name" value="FAD-DEPENDENT OXIDOREDUCTASE"/>
    <property type="match status" value="1"/>
</dbReference>
<feature type="domain" description="Rhodanese" evidence="2">
    <location>
        <begin position="61"/>
        <end position="142"/>
    </location>
</feature>
<name>A0A6F8PMY2_9GAMM</name>
<evidence type="ECO:0000313" key="3">
    <source>
        <dbReference type="EMBL" id="BBP43418.1"/>
    </source>
</evidence>
<reference evidence="4" key="1">
    <citation type="submission" date="2019-11" db="EMBL/GenBank/DDBJ databases">
        <title>Isolation and characterization of two novel species in the genus Thiomicrorhabdus.</title>
        <authorList>
            <person name="Mochizuki J."/>
            <person name="Kojima H."/>
            <person name="Fukui M."/>
        </authorList>
    </citation>
    <scope>NUCLEOTIDE SEQUENCE [LARGE SCALE GENOMIC DNA]</scope>
    <source>
        <strain evidence="4">AkT22</strain>
    </source>
</reference>
<gene>
    <name evidence="3" type="ORF">THMIRHAT_11640</name>
</gene>
<proteinExistence type="predicted"/>